<keyword evidence="2" id="KW-0472">Membrane</keyword>
<protein>
    <recommendedName>
        <fullName evidence="5">Thiamine transporter</fullName>
    </recommendedName>
</protein>
<evidence type="ECO:0000256" key="1">
    <source>
        <dbReference type="SAM" id="MobiDB-lite"/>
    </source>
</evidence>
<feature type="transmembrane region" description="Helical" evidence="2">
    <location>
        <begin position="153"/>
        <end position="172"/>
    </location>
</feature>
<evidence type="ECO:0008006" key="5">
    <source>
        <dbReference type="Google" id="ProtNLM"/>
    </source>
</evidence>
<feature type="transmembrane region" description="Helical" evidence="2">
    <location>
        <begin position="39"/>
        <end position="60"/>
    </location>
</feature>
<feature type="region of interest" description="Disordered" evidence="1">
    <location>
        <begin position="1"/>
        <end position="23"/>
    </location>
</feature>
<dbReference type="EMBL" id="QKUF01000012">
    <property type="protein sequence ID" value="PZW27526.1"/>
    <property type="molecule type" value="Genomic_DNA"/>
</dbReference>
<evidence type="ECO:0000256" key="2">
    <source>
        <dbReference type="SAM" id="Phobius"/>
    </source>
</evidence>
<organism evidence="3 4">
    <name type="scientific">Thermosporothrix hazakensis</name>
    <dbReference type="NCBI Taxonomy" id="644383"/>
    <lineage>
        <taxon>Bacteria</taxon>
        <taxon>Bacillati</taxon>
        <taxon>Chloroflexota</taxon>
        <taxon>Ktedonobacteria</taxon>
        <taxon>Ktedonobacterales</taxon>
        <taxon>Thermosporotrichaceae</taxon>
        <taxon>Thermosporothrix</taxon>
    </lineage>
</organism>
<reference evidence="3 4" key="1">
    <citation type="submission" date="2018-06" db="EMBL/GenBank/DDBJ databases">
        <title>Genomic Encyclopedia of Archaeal and Bacterial Type Strains, Phase II (KMG-II): from individual species to whole genera.</title>
        <authorList>
            <person name="Goeker M."/>
        </authorList>
    </citation>
    <scope>NUCLEOTIDE SEQUENCE [LARGE SCALE GENOMIC DNA]</scope>
    <source>
        <strain evidence="3 4">ATCC BAA-1881</strain>
    </source>
</reference>
<keyword evidence="2" id="KW-1133">Transmembrane helix</keyword>
<dbReference type="OrthoDB" id="155821at2"/>
<proteinExistence type="predicted"/>
<feature type="transmembrane region" description="Helical" evidence="2">
    <location>
        <begin position="192"/>
        <end position="218"/>
    </location>
</feature>
<keyword evidence="2" id="KW-0812">Transmembrane</keyword>
<keyword evidence="4" id="KW-1185">Reference proteome</keyword>
<dbReference type="AlphaFoldDB" id="A0A326UDP3"/>
<evidence type="ECO:0000313" key="4">
    <source>
        <dbReference type="Proteomes" id="UP000248806"/>
    </source>
</evidence>
<name>A0A326UDP3_THEHA</name>
<gene>
    <name evidence="3" type="ORF">EI42_03613</name>
</gene>
<comment type="caution">
    <text evidence="3">The sequence shown here is derived from an EMBL/GenBank/DDBJ whole genome shotgun (WGS) entry which is preliminary data.</text>
</comment>
<accession>A0A326UDP3</accession>
<feature type="transmembrane region" description="Helical" evidence="2">
    <location>
        <begin position="72"/>
        <end position="98"/>
    </location>
</feature>
<dbReference type="RefSeq" id="WP_111323969.1">
    <property type="nucleotide sequence ID" value="NZ_BIFX01000001.1"/>
</dbReference>
<sequence>MEESINKPRAERPTAPPDVEHEHTGGIRYSLRFTGWPTLNQLVGVAVATAVYTVLSMIAINAAPLSVPGVSSVFLAIGFGIPFAIWFGGWAFVIAYIGNFLGAGLLVGQALPTAAWFGTVDLVQLGLPMILYRLLAPRLGLSSIGKDVFTIKGFIFFLVCAVLLPNILGAFYGNFILVQTGVAAPNTFYVGVFGWILTNCIITAVLGSILLATLGPVVERFGLTVRNLLN</sequence>
<dbReference type="Proteomes" id="UP000248806">
    <property type="component" value="Unassembled WGS sequence"/>
</dbReference>
<evidence type="ECO:0000313" key="3">
    <source>
        <dbReference type="EMBL" id="PZW27526.1"/>
    </source>
</evidence>